<keyword evidence="3 12" id="KW-0812">Transmembrane</keyword>
<evidence type="ECO:0000256" key="1">
    <source>
        <dbReference type="ARBA" id="ARBA00022475"/>
    </source>
</evidence>
<evidence type="ECO:0000256" key="2">
    <source>
        <dbReference type="ARBA" id="ARBA00022670"/>
    </source>
</evidence>
<evidence type="ECO:0000256" key="10">
    <source>
        <dbReference type="RuleBase" id="RU003983"/>
    </source>
</evidence>
<evidence type="ECO:0000256" key="8">
    <source>
        <dbReference type="ARBA" id="ARBA00023049"/>
    </source>
</evidence>
<evidence type="ECO:0000256" key="12">
    <source>
        <dbReference type="SAM" id="Phobius"/>
    </source>
</evidence>
<keyword evidence="9 12" id="KW-0472">Membrane</keyword>
<feature type="domain" description="Peptidase M48" evidence="13">
    <location>
        <begin position="97"/>
        <end position="322"/>
    </location>
</feature>
<evidence type="ECO:0000256" key="7">
    <source>
        <dbReference type="ARBA" id="ARBA00022989"/>
    </source>
</evidence>
<dbReference type="InterPro" id="IPR050083">
    <property type="entry name" value="HtpX_protease"/>
</dbReference>
<evidence type="ECO:0000256" key="3">
    <source>
        <dbReference type="ARBA" id="ARBA00022692"/>
    </source>
</evidence>
<feature type="transmembrane region" description="Helical" evidence="12">
    <location>
        <begin position="224"/>
        <end position="246"/>
    </location>
</feature>
<evidence type="ECO:0000313" key="15">
    <source>
        <dbReference type="Proteomes" id="UP000660885"/>
    </source>
</evidence>
<dbReference type="EMBL" id="JAETWB010000024">
    <property type="protein sequence ID" value="MBL6081295.1"/>
    <property type="molecule type" value="Genomic_DNA"/>
</dbReference>
<evidence type="ECO:0000259" key="13">
    <source>
        <dbReference type="Pfam" id="PF01435"/>
    </source>
</evidence>
<dbReference type="Pfam" id="PF01435">
    <property type="entry name" value="Peptidase_M48"/>
    <property type="match status" value="1"/>
</dbReference>
<dbReference type="InterPro" id="IPR001915">
    <property type="entry name" value="Peptidase_M48"/>
</dbReference>
<dbReference type="Gene3D" id="3.30.2010.10">
    <property type="entry name" value="Metalloproteases ('zincins'), catalytic domain"/>
    <property type="match status" value="1"/>
</dbReference>
<proteinExistence type="inferred from homology"/>
<gene>
    <name evidence="14" type="ORF">JMJ56_25190</name>
</gene>
<evidence type="ECO:0000256" key="11">
    <source>
        <dbReference type="SAM" id="MobiDB-lite"/>
    </source>
</evidence>
<keyword evidence="15" id="KW-1185">Reference proteome</keyword>
<dbReference type="RefSeq" id="WP_202834515.1">
    <property type="nucleotide sequence ID" value="NZ_JAETWB010000024.1"/>
</dbReference>
<organism evidence="14 15">
    <name type="scientific">Belnapia arida</name>
    <dbReference type="NCBI Taxonomy" id="2804533"/>
    <lineage>
        <taxon>Bacteria</taxon>
        <taxon>Pseudomonadati</taxon>
        <taxon>Pseudomonadota</taxon>
        <taxon>Alphaproteobacteria</taxon>
        <taxon>Acetobacterales</taxon>
        <taxon>Roseomonadaceae</taxon>
        <taxon>Belnapia</taxon>
    </lineage>
</organism>
<dbReference type="Proteomes" id="UP000660885">
    <property type="component" value="Unassembled WGS sequence"/>
</dbReference>
<keyword evidence="7 12" id="KW-1133">Transmembrane helix</keyword>
<dbReference type="PANTHER" id="PTHR43221">
    <property type="entry name" value="PROTEASE HTPX"/>
    <property type="match status" value="1"/>
</dbReference>
<protein>
    <submittedName>
        <fullName evidence="14">M48 family metalloprotease</fullName>
    </submittedName>
</protein>
<keyword evidence="4" id="KW-0479">Metal-binding</keyword>
<evidence type="ECO:0000256" key="5">
    <source>
        <dbReference type="ARBA" id="ARBA00022801"/>
    </source>
</evidence>
<comment type="cofactor">
    <cofactor evidence="10">
        <name>Zn(2+)</name>
        <dbReference type="ChEBI" id="CHEBI:29105"/>
    </cofactor>
    <text evidence="10">Binds 1 zinc ion per subunit.</text>
</comment>
<evidence type="ECO:0000256" key="4">
    <source>
        <dbReference type="ARBA" id="ARBA00022723"/>
    </source>
</evidence>
<reference evidence="14 15" key="1">
    <citation type="submission" date="2021-01" db="EMBL/GenBank/DDBJ databases">
        <title>Belnapia mucosa sp. nov. and Belnapia arida sp. nov., isolated from the Tabernas Desert (Almeria, Spain).</title>
        <authorList>
            <person name="Molina-Menor E."/>
            <person name="Vidal-Verdu A."/>
            <person name="Calonge A."/>
            <person name="Satari L."/>
            <person name="Pereto J."/>
            <person name="Porcar M."/>
        </authorList>
    </citation>
    <scope>NUCLEOTIDE SEQUENCE [LARGE SCALE GENOMIC DNA]</scope>
    <source>
        <strain evidence="14 15">T18</strain>
    </source>
</reference>
<feature type="region of interest" description="Disordered" evidence="11">
    <location>
        <begin position="343"/>
        <end position="364"/>
    </location>
</feature>
<keyword evidence="8 10" id="KW-0482">Metalloprotease</keyword>
<name>A0ABS1UAZ8_9PROT</name>
<keyword evidence="2 10" id="KW-0645">Protease</keyword>
<evidence type="ECO:0000313" key="14">
    <source>
        <dbReference type="EMBL" id="MBL6081295.1"/>
    </source>
</evidence>
<feature type="transmembrane region" description="Helical" evidence="12">
    <location>
        <begin position="20"/>
        <end position="42"/>
    </location>
</feature>
<keyword evidence="1" id="KW-1003">Cell membrane</keyword>
<dbReference type="GO" id="GO:0008237">
    <property type="term" value="F:metallopeptidase activity"/>
    <property type="evidence" value="ECO:0007669"/>
    <property type="project" value="UniProtKB-KW"/>
</dbReference>
<evidence type="ECO:0000256" key="9">
    <source>
        <dbReference type="ARBA" id="ARBA00023136"/>
    </source>
</evidence>
<accession>A0ABS1UAZ8</accession>
<keyword evidence="6 10" id="KW-0862">Zinc</keyword>
<evidence type="ECO:0000256" key="6">
    <source>
        <dbReference type="ARBA" id="ARBA00022833"/>
    </source>
</evidence>
<dbReference type="PANTHER" id="PTHR43221:SF2">
    <property type="entry name" value="PROTEASE HTPX HOMOLOG"/>
    <property type="match status" value="1"/>
</dbReference>
<comment type="similarity">
    <text evidence="10">Belongs to the peptidase M48 family.</text>
</comment>
<sequence length="364" mass="38838">MRAFGLKTWIWNNGWKTGLLLAGFPVLLALICFAFGLLLVAGEAHSFRQGLRDAVRIIPVVLPVVLVVTAIWFGIAWAWNQRILDFLTGARPVTRQQEPRLWNALETLCISRGLGMPRLAVIEQPARNAFASGLSRATGAVTVTRGLLDALDDRELSAVLAHELTHIRNGDARLAVVAAVFAGVVALPEEIIVRAGNVFGNTGTMTTGRSSSRSSSKDSGKGGAAILLVLLSLAIMLLTWALALGLRFALSRNREFLADAGAVELTQDPDALISALRKVAARSEMPRLPSQVQAMLLDSPGETLGKKWLATHPPLDERIGALIRYAGGRDPGPVSVLEAAPAAPAEAPMPAAAPVPGSPWWRQS</sequence>
<feature type="transmembrane region" description="Helical" evidence="12">
    <location>
        <begin position="54"/>
        <end position="79"/>
    </location>
</feature>
<keyword evidence="5 10" id="KW-0378">Hydrolase</keyword>
<comment type="caution">
    <text evidence="14">The sequence shown here is derived from an EMBL/GenBank/DDBJ whole genome shotgun (WGS) entry which is preliminary data.</text>
</comment>